<evidence type="ECO:0000313" key="1">
    <source>
        <dbReference type="EMBL" id="MBD8490803.1"/>
    </source>
</evidence>
<accession>A0ABR9ASE6</accession>
<comment type="caution">
    <text evidence="1">The sequence shown here is derived from an EMBL/GenBank/DDBJ whole genome shotgun (WGS) entry which is preliminary data.</text>
</comment>
<evidence type="ECO:0000313" key="2">
    <source>
        <dbReference type="Proteomes" id="UP000647133"/>
    </source>
</evidence>
<dbReference type="RefSeq" id="WP_192011676.1">
    <property type="nucleotide sequence ID" value="NZ_JACYTQ010000008.1"/>
</dbReference>
<gene>
    <name evidence="1" type="ORF">IFO69_18775</name>
</gene>
<proteinExistence type="predicted"/>
<dbReference type="PROSITE" id="PS51257">
    <property type="entry name" value="PROKAR_LIPOPROTEIN"/>
    <property type="match status" value="1"/>
</dbReference>
<keyword evidence="2" id="KW-1185">Reference proteome</keyword>
<protein>
    <submittedName>
        <fullName evidence="1">Uncharacterized protein</fullName>
    </submittedName>
</protein>
<sequence>MMMRQMGYLLIFIFLTISCDLNNDAPSSCTKIGDCDKCITTDRDLFNQTNTDNYTIQHAVINQDCLEITFSSSGCSGNSWEIELIDQGSISETAILQRDLKLKLESFELCNAIITRTISFNLTSLQLNYENKINLKIDGYNSLIRYEY</sequence>
<organism evidence="1 2">
    <name type="scientific">Echinicola arenosa</name>
    <dbReference type="NCBI Taxonomy" id="2774144"/>
    <lineage>
        <taxon>Bacteria</taxon>
        <taxon>Pseudomonadati</taxon>
        <taxon>Bacteroidota</taxon>
        <taxon>Cytophagia</taxon>
        <taxon>Cytophagales</taxon>
        <taxon>Cyclobacteriaceae</taxon>
        <taxon>Echinicola</taxon>
    </lineage>
</organism>
<reference evidence="1 2" key="1">
    <citation type="submission" date="2020-09" db="EMBL/GenBank/DDBJ databases">
        <title>Echinicola sp. CAU 1574 isolated from sand of Sido Beach.</title>
        <authorList>
            <person name="Kim W."/>
        </authorList>
    </citation>
    <scope>NUCLEOTIDE SEQUENCE [LARGE SCALE GENOMIC DNA]</scope>
    <source>
        <strain evidence="1 2">CAU 1574</strain>
    </source>
</reference>
<dbReference type="EMBL" id="JACYTQ010000008">
    <property type="protein sequence ID" value="MBD8490803.1"/>
    <property type="molecule type" value="Genomic_DNA"/>
</dbReference>
<dbReference type="Proteomes" id="UP000647133">
    <property type="component" value="Unassembled WGS sequence"/>
</dbReference>
<name>A0ABR9ASE6_9BACT</name>